<dbReference type="SUPFAM" id="SSF58100">
    <property type="entry name" value="Bacterial hemolysins"/>
    <property type="match status" value="1"/>
</dbReference>
<accession>A0ABM0ZUD4</accession>
<reference evidence="4" key="1">
    <citation type="submission" date="2025-08" db="UniProtKB">
        <authorList>
            <consortium name="RefSeq"/>
        </authorList>
    </citation>
    <scope>IDENTIFICATION</scope>
</reference>
<proteinExistence type="predicted"/>
<feature type="region of interest" description="Disordered" evidence="2">
    <location>
        <begin position="836"/>
        <end position="858"/>
    </location>
</feature>
<organism evidence="3 4">
    <name type="scientific">Aplysia californica</name>
    <name type="common">California sea hare</name>
    <dbReference type="NCBI Taxonomy" id="6500"/>
    <lineage>
        <taxon>Eukaryota</taxon>
        <taxon>Metazoa</taxon>
        <taxon>Spiralia</taxon>
        <taxon>Lophotrochozoa</taxon>
        <taxon>Mollusca</taxon>
        <taxon>Gastropoda</taxon>
        <taxon>Heterobranchia</taxon>
        <taxon>Euthyneura</taxon>
        <taxon>Tectipleura</taxon>
        <taxon>Aplysiida</taxon>
        <taxon>Aplysioidea</taxon>
        <taxon>Aplysiidae</taxon>
        <taxon>Aplysia</taxon>
    </lineage>
</organism>
<dbReference type="Proteomes" id="UP000694888">
    <property type="component" value="Unplaced"/>
</dbReference>
<dbReference type="RefSeq" id="XP_012934651.1">
    <property type="nucleotide sequence ID" value="XM_013079197.2"/>
</dbReference>
<feature type="coiled-coil region" evidence="1">
    <location>
        <begin position="113"/>
        <end position="203"/>
    </location>
</feature>
<keyword evidence="3" id="KW-1185">Reference proteome</keyword>
<gene>
    <name evidence="4" type="primary">LOC101853915</name>
</gene>
<name>A0ABM0ZUD4_APLCA</name>
<evidence type="ECO:0000313" key="3">
    <source>
        <dbReference type="Proteomes" id="UP000694888"/>
    </source>
</evidence>
<dbReference type="GeneID" id="101853915"/>
<evidence type="ECO:0000256" key="2">
    <source>
        <dbReference type="SAM" id="MobiDB-lite"/>
    </source>
</evidence>
<sequence length="858" mass="98790">MAVSRSVKKLFEGNSPVNKYDLLTLEQQGVGLTEERMVLAFQALDELIPNLGVFSRIFQKLREDLFEAVYSDELTGSAESQGVGDSGYIQRLPYFSLVRQVYNERHEFTEELKEQLEIVKKRLFDKHKQLEEAQETIADKEDHISVLNSTKDELQSIIEDKDKQIEELEEELEQTRDQARNKEHQLECDIADLKESLDEAKTEINYLSQFKKGYDDLYYAFMEKNDALDCNPKKKKKSMISTKRANLLSGAESAQKLEEQVLSVMNTAIEEYDKYIETHKTDLVEKVYHEDMTEAELDLQDLEMNEADEELESVQKRFQGTIGNLMTELELLRQHSTMLMEQLQILEEIKPAAPRKKETKAANGKGDSLLFAGLEEEEITEEVADPFIPQERVFSKYAAMLYTSNNHGKTFEEFKDAKYCASCGEKTVICPHKLGGAEKIFILPHNCSHIKIIRPKVRINKEFAEDIMKPQSPDPTLDFAPSMSSAGHSFVSGQIQDMPATPGTVTSRESPSLGAGEVYMVHTMQRLWDDYRQRTSIERTIPRALDPERSKSLLEQFLGYVVWTDEYTTDEEANLSILDTLYCFMHDRYLVEDVMYMATHDFLSAITEYSGIDKMLQLLGHVLVGNLDASCLRYVLLMCDFISAVDWREVEDFRAFTSVVYPFLNEDDLESLQMSYTSYSENRISRQRVSSFIIHIILKYREPRFHDLENRLVAFQTSEGGQLNEREFKEALDSLLPLSNERTRRRLYMQAERAVRWDGIIAAVPIMRLAQISGYLALQQITNLVKENVAVRVAEWRDRPSSAGSVPRQGDVTHEIISFDKLLSLSDVKLMAANMNRQAKNREERKTTSSQDDDEEDW</sequence>
<protein>
    <submittedName>
        <fullName evidence="4">Uncharacterized protein LOC101853915</fullName>
    </submittedName>
</protein>
<keyword evidence="1" id="KW-0175">Coiled coil</keyword>
<evidence type="ECO:0000313" key="4">
    <source>
        <dbReference type="RefSeq" id="XP_012934651.1"/>
    </source>
</evidence>
<evidence type="ECO:0000256" key="1">
    <source>
        <dbReference type="SAM" id="Coils"/>
    </source>
</evidence>